<evidence type="ECO:0000313" key="15">
    <source>
        <dbReference type="Proteomes" id="UP001162131"/>
    </source>
</evidence>
<dbReference type="Proteomes" id="UP001162131">
    <property type="component" value="Unassembled WGS sequence"/>
</dbReference>
<evidence type="ECO:0000256" key="11">
    <source>
        <dbReference type="PROSITE-ProRule" id="PRU10141"/>
    </source>
</evidence>
<sequence>MRPQRTFPGKIRVPLSPKDSPISHHTFSRHHVDLPVVLSPIKETILEPIIDQEESDNLNNDQAVSGSTSSTISPVPPTQSLSIHNQLSAALKHHLLETPKLNPKYTDPNTPTAPKRINRGMSRNAQHGLPPSRTSSASPTRCLSFTTDHSYNSKVFPISSQQALESYSAVLSTLEKEEILKYSQVYFLSAIFDKENIKFEDREGMFIPLIGDHLAYRYEILSELGKGTFGVVLKCIDHKKNEKVAIKIIKNSKEYKESGEIEDSVLNTLENEDPDDSMCIVRKKKKFYFRGHLCLVFELLSLNLYELLSKKESKGIEMSLIKRFATQILIGLKYIHSKGIIHGDLKPENILLRQENKSSIKIIDFGSICKIGERLYTYLQSRFYRAPEVVLGAGYNTQIDMWSLGCILAELALGRPLFPAENQHELILRMVTAKGKPSESLLSKSRKRLSYFDNNDEPIYTEKRFNFPSTKLLSEQLGGLDSKFVDFVQKCLEWDPDERITAELGLQHEWIKGAGVRKLSRVPLYRRTVTVK</sequence>
<comment type="caution">
    <text evidence="14">The sequence shown here is derived from an EMBL/GenBank/DDBJ whole genome shotgun (WGS) entry which is preliminary data.</text>
</comment>
<dbReference type="EC" id="2.7.12.1" evidence="2"/>
<dbReference type="GO" id="GO:0005524">
    <property type="term" value="F:ATP binding"/>
    <property type="evidence" value="ECO:0007669"/>
    <property type="project" value="UniProtKB-UniRule"/>
</dbReference>
<dbReference type="PROSITE" id="PS50011">
    <property type="entry name" value="PROTEIN_KINASE_DOM"/>
    <property type="match status" value="1"/>
</dbReference>
<feature type="compositionally biased region" description="Low complexity" evidence="12">
    <location>
        <begin position="130"/>
        <end position="140"/>
    </location>
</feature>
<dbReference type="GO" id="GO:0004674">
    <property type="term" value="F:protein serine/threonine kinase activity"/>
    <property type="evidence" value="ECO:0007669"/>
    <property type="project" value="UniProtKB-KW"/>
</dbReference>
<dbReference type="EMBL" id="CAJZBQ010000028">
    <property type="protein sequence ID" value="CAG9321356.1"/>
    <property type="molecule type" value="Genomic_DNA"/>
</dbReference>
<accession>A0AAU9J7P0</accession>
<evidence type="ECO:0000256" key="7">
    <source>
        <dbReference type="ARBA" id="ARBA00022840"/>
    </source>
</evidence>
<dbReference type="GO" id="GO:0004712">
    <property type="term" value="F:protein serine/threonine/tyrosine kinase activity"/>
    <property type="evidence" value="ECO:0007669"/>
    <property type="project" value="UniProtKB-EC"/>
</dbReference>
<dbReference type="InterPro" id="IPR011009">
    <property type="entry name" value="Kinase-like_dom_sf"/>
</dbReference>
<dbReference type="Gene3D" id="1.10.510.10">
    <property type="entry name" value="Transferase(Phosphotransferase) domain 1"/>
    <property type="match status" value="1"/>
</dbReference>
<protein>
    <recommendedName>
        <fullName evidence="2">dual-specificity kinase</fullName>
        <ecNumber evidence="2">2.7.12.1</ecNumber>
    </recommendedName>
</protein>
<feature type="region of interest" description="Disordered" evidence="12">
    <location>
        <begin position="98"/>
        <end position="140"/>
    </location>
</feature>
<dbReference type="InterPro" id="IPR042521">
    <property type="entry name" value="DYRK"/>
</dbReference>
<dbReference type="Gene3D" id="3.30.200.20">
    <property type="entry name" value="Phosphorylase Kinase, domain 1"/>
    <property type="match status" value="1"/>
</dbReference>
<keyword evidence="3" id="KW-0723">Serine/threonine-protein kinase</keyword>
<organism evidence="14 15">
    <name type="scientific">Blepharisma stoltei</name>
    <dbReference type="NCBI Taxonomy" id="1481888"/>
    <lineage>
        <taxon>Eukaryota</taxon>
        <taxon>Sar</taxon>
        <taxon>Alveolata</taxon>
        <taxon>Ciliophora</taxon>
        <taxon>Postciliodesmatophora</taxon>
        <taxon>Heterotrichea</taxon>
        <taxon>Heterotrichida</taxon>
        <taxon>Blepharismidae</taxon>
        <taxon>Blepharisma</taxon>
    </lineage>
</organism>
<proteinExistence type="inferred from homology"/>
<dbReference type="Pfam" id="PF00069">
    <property type="entry name" value="Pkinase"/>
    <property type="match status" value="1"/>
</dbReference>
<keyword evidence="4" id="KW-0808">Transferase</keyword>
<evidence type="ECO:0000256" key="8">
    <source>
        <dbReference type="ARBA" id="ARBA00049003"/>
    </source>
</evidence>
<evidence type="ECO:0000256" key="2">
    <source>
        <dbReference type="ARBA" id="ARBA00013203"/>
    </source>
</evidence>
<evidence type="ECO:0000256" key="5">
    <source>
        <dbReference type="ARBA" id="ARBA00022741"/>
    </source>
</evidence>
<evidence type="ECO:0000256" key="3">
    <source>
        <dbReference type="ARBA" id="ARBA00022527"/>
    </source>
</evidence>
<dbReference type="PROSITE" id="PS00107">
    <property type="entry name" value="PROTEIN_KINASE_ATP"/>
    <property type="match status" value="1"/>
</dbReference>
<dbReference type="SMART" id="SM00220">
    <property type="entry name" value="S_TKc"/>
    <property type="match status" value="1"/>
</dbReference>
<comment type="catalytic activity">
    <reaction evidence="10">
        <text>L-tyrosyl-[protein] + ATP = O-phospho-L-tyrosyl-[protein] + ADP + H(+)</text>
        <dbReference type="Rhea" id="RHEA:10596"/>
        <dbReference type="Rhea" id="RHEA-COMP:10136"/>
        <dbReference type="Rhea" id="RHEA-COMP:20101"/>
        <dbReference type="ChEBI" id="CHEBI:15378"/>
        <dbReference type="ChEBI" id="CHEBI:30616"/>
        <dbReference type="ChEBI" id="CHEBI:46858"/>
        <dbReference type="ChEBI" id="CHEBI:61978"/>
        <dbReference type="ChEBI" id="CHEBI:456216"/>
        <dbReference type="EC" id="2.7.12.1"/>
    </reaction>
</comment>
<name>A0AAU9J7P0_9CILI</name>
<evidence type="ECO:0000256" key="9">
    <source>
        <dbReference type="ARBA" id="ARBA00049308"/>
    </source>
</evidence>
<keyword evidence="15" id="KW-1185">Reference proteome</keyword>
<evidence type="ECO:0000256" key="6">
    <source>
        <dbReference type="ARBA" id="ARBA00022777"/>
    </source>
</evidence>
<comment type="catalytic activity">
    <reaction evidence="9">
        <text>L-threonyl-[protein] + ATP = O-phospho-L-threonyl-[protein] + ADP + H(+)</text>
        <dbReference type="Rhea" id="RHEA:46608"/>
        <dbReference type="Rhea" id="RHEA-COMP:11060"/>
        <dbReference type="Rhea" id="RHEA-COMP:11605"/>
        <dbReference type="ChEBI" id="CHEBI:15378"/>
        <dbReference type="ChEBI" id="CHEBI:30013"/>
        <dbReference type="ChEBI" id="CHEBI:30616"/>
        <dbReference type="ChEBI" id="CHEBI:61977"/>
        <dbReference type="ChEBI" id="CHEBI:456216"/>
        <dbReference type="EC" id="2.7.12.1"/>
    </reaction>
</comment>
<dbReference type="InterPro" id="IPR008271">
    <property type="entry name" value="Ser/Thr_kinase_AS"/>
</dbReference>
<comment type="similarity">
    <text evidence="1">Belongs to the protein kinase superfamily. CMGC Ser/Thr protein kinase family. MNB/DYRK subfamily.</text>
</comment>
<dbReference type="InterPro" id="IPR050494">
    <property type="entry name" value="Ser_Thr_dual-spec_kinase"/>
</dbReference>
<evidence type="ECO:0000256" key="10">
    <source>
        <dbReference type="ARBA" id="ARBA00051680"/>
    </source>
</evidence>
<evidence type="ECO:0000256" key="4">
    <source>
        <dbReference type="ARBA" id="ARBA00022679"/>
    </source>
</evidence>
<dbReference type="SUPFAM" id="SSF56112">
    <property type="entry name" value="Protein kinase-like (PK-like)"/>
    <property type="match status" value="1"/>
</dbReference>
<dbReference type="PROSITE" id="PS00108">
    <property type="entry name" value="PROTEIN_KINASE_ST"/>
    <property type="match status" value="1"/>
</dbReference>
<dbReference type="Gene3D" id="3.30.10.30">
    <property type="entry name" value="DYRK"/>
    <property type="match status" value="1"/>
</dbReference>
<gene>
    <name evidence="14" type="ORF">BSTOLATCC_MIC28639</name>
</gene>
<dbReference type="InterPro" id="IPR000719">
    <property type="entry name" value="Prot_kinase_dom"/>
</dbReference>
<dbReference type="FunFam" id="1.10.510.10:FF:000624">
    <property type="entry name" value="Mitogen-activated protein kinase"/>
    <property type="match status" value="1"/>
</dbReference>
<comment type="catalytic activity">
    <reaction evidence="8">
        <text>L-seryl-[protein] + ATP = O-phospho-L-seryl-[protein] + ADP + H(+)</text>
        <dbReference type="Rhea" id="RHEA:17989"/>
        <dbReference type="Rhea" id="RHEA-COMP:9863"/>
        <dbReference type="Rhea" id="RHEA-COMP:11604"/>
        <dbReference type="ChEBI" id="CHEBI:15378"/>
        <dbReference type="ChEBI" id="CHEBI:29999"/>
        <dbReference type="ChEBI" id="CHEBI:30616"/>
        <dbReference type="ChEBI" id="CHEBI:83421"/>
        <dbReference type="ChEBI" id="CHEBI:456216"/>
        <dbReference type="EC" id="2.7.12.1"/>
    </reaction>
</comment>
<evidence type="ECO:0000256" key="1">
    <source>
        <dbReference type="ARBA" id="ARBA00008867"/>
    </source>
</evidence>
<keyword evidence="5 11" id="KW-0547">Nucleotide-binding</keyword>
<dbReference type="AlphaFoldDB" id="A0AAU9J7P0"/>
<reference evidence="14" key="1">
    <citation type="submission" date="2021-09" db="EMBL/GenBank/DDBJ databases">
        <authorList>
            <consortium name="AG Swart"/>
            <person name="Singh M."/>
            <person name="Singh A."/>
            <person name="Seah K."/>
            <person name="Emmerich C."/>
        </authorList>
    </citation>
    <scope>NUCLEOTIDE SEQUENCE</scope>
    <source>
        <strain evidence="14">ATCC30299</strain>
    </source>
</reference>
<dbReference type="InterPro" id="IPR017441">
    <property type="entry name" value="Protein_kinase_ATP_BS"/>
</dbReference>
<evidence type="ECO:0000259" key="13">
    <source>
        <dbReference type="PROSITE" id="PS50011"/>
    </source>
</evidence>
<keyword evidence="6" id="KW-0418">Kinase</keyword>
<dbReference type="PANTHER" id="PTHR24058">
    <property type="entry name" value="DUAL SPECIFICITY PROTEIN KINASE"/>
    <property type="match status" value="1"/>
</dbReference>
<keyword evidence="7 11" id="KW-0067">ATP-binding</keyword>
<evidence type="ECO:0000256" key="12">
    <source>
        <dbReference type="SAM" id="MobiDB-lite"/>
    </source>
</evidence>
<feature type="domain" description="Protein kinase" evidence="13">
    <location>
        <begin position="218"/>
        <end position="511"/>
    </location>
</feature>
<evidence type="ECO:0000313" key="14">
    <source>
        <dbReference type="EMBL" id="CAG9321356.1"/>
    </source>
</evidence>
<feature type="region of interest" description="Disordered" evidence="12">
    <location>
        <begin position="50"/>
        <end position="77"/>
    </location>
</feature>
<feature type="binding site" evidence="11">
    <location>
        <position position="247"/>
    </location>
    <ligand>
        <name>ATP</name>
        <dbReference type="ChEBI" id="CHEBI:30616"/>
    </ligand>
</feature>